<name>A0A0D9XZG1_9ORYZ</name>
<dbReference type="Gramene" id="LPERR12G10360.1">
    <property type="protein sequence ID" value="LPERR12G10360.1"/>
    <property type="gene ID" value="LPERR12G10360"/>
</dbReference>
<reference evidence="2 3" key="1">
    <citation type="submission" date="2012-08" db="EMBL/GenBank/DDBJ databases">
        <title>Oryza genome evolution.</title>
        <authorList>
            <person name="Wing R.A."/>
        </authorList>
    </citation>
    <scope>NUCLEOTIDE SEQUENCE</scope>
</reference>
<feature type="region of interest" description="Disordered" evidence="1">
    <location>
        <begin position="24"/>
        <end position="60"/>
    </location>
</feature>
<sequence length="114" mass="11342">MPAAALPAILTGLAHRATPATARGCSTATSAPVAPPSAPGHARRLAAPPSLTAPTPVSLPLPPMGTSGGLLLLALRYRPGRSPVALFGLVLRSGPAARPNAFAVTSLIHCSSKL</sequence>
<evidence type="ECO:0000313" key="3">
    <source>
        <dbReference type="Proteomes" id="UP000032180"/>
    </source>
</evidence>
<reference evidence="3" key="2">
    <citation type="submission" date="2013-12" db="EMBL/GenBank/DDBJ databases">
        <authorList>
            <person name="Yu Y."/>
            <person name="Lee S."/>
            <person name="de Baynast K."/>
            <person name="Wissotski M."/>
            <person name="Liu L."/>
            <person name="Talag J."/>
            <person name="Goicoechea J."/>
            <person name="Angelova A."/>
            <person name="Jetty R."/>
            <person name="Kudrna D."/>
            <person name="Golser W."/>
            <person name="Rivera L."/>
            <person name="Zhang J."/>
            <person name="Wing R."/>
        </authorList>
    </citation>
    <scope>NUCLEOTIDE SEQUENCE</scope>
</reference>
<protein>
    <submittedName>
        <fullName evidence="2">Uncharacterized protein</fullName>
    </submittedName>
</protein>
<accession>A0A0D9XZG1</accession>
<organism evidence="2 3">
    <name type="scientific">Leersia perrieri</name>
    <dbReference type="NCBI Taxonomy" id="77586"/>
    <lineage>
        <taxon>Eukaryota</taxon>
        <taxon>Viridiplantae</taxon>
        <taxon>Streptophyta</taxon>
        <taxon>Embryophyta</taxon>
        <taxon>Tracheophyta</taxon>
        <taxon>Spermatophyta</taxon>
        <taxon>Magnoliopsida</taxon>
        <taxon>Liliopsida</taxon>
        <taxon>Poales</taxon>
        <taxon>Poaceae</taxon>
        <taxon>BOP clade</taxon>
        <taxon>Oryzoideae</taxon>
        <taxon>Oryzeae</taxon>
        <taxon>Oryzinae</taxon>
        <taxon>Leersia</taxon>
    </lineage>
</organism>
<dbReference type="HOGENOM" id="CLU_2124642_0_0_1"/>
<evidence type="ECO:0000313" key="2">
    <source>
        <dbReference type="EnsemblPlants" id="LPERR12G10360.1"/>
    </source>
</evidence>
<feature type="compositionally biased region" description="Low complexity" evidence="1">
    <location>
        <begin position="45"/>
        <end position="56"/>
    </location>
</feature>
<proteinExistence type="predicted"/>
<evidence type="ECO:0000256" key="1">
    <source>
        <dbReference type="SAM" id="MobiDB-lite"/>
    </source>
</evidence>
<dbReference type="EnsemblPlants" id="LPERR12G10360.1">
    <property type="protein sequence ID" value="LPERR12G10360.1"/>
    <property type="gene ID" value="LPERR12G10360"/>
</dbReference>
<reference evidence="2" key="3">
    <citation type="submission" date="2015-04" db="UniProtKB">
        <authorList>
            <consortium name="EnsemblPlants"/>
        </authorList>
    </citation>
    <scope>IDENTIFICATION</scope>
</reference>
<keyword evidence="3" id="KW-1185">Reference proteome</keyword>
<dbReference type="Proteomes" id="UP000032180">
    <property type="component" value="Chromosome 12"/>
</dbReference>
<dbReference type="AlphaFoldDB" id="A0A0D9XZG1"/>